<dbReference type="OrthoDB" id="312624at2"/>
<organism evidence="8 9">
    <name type="scientific">Phenylobacterium soli</name>
    <dbReference type="NCBI Taxonomy" id="2170551"/>
    <lineage>
        <taxon>Bacteria</taxon>
        <taxon>Pseudomonadati</taxon>
        <taxon>Pseudomonadota</taxon>
        <taxon>Alphaproteobacteria</taxon>
        <taxon>Caulobacterales</taxon>
        <taxon>Caulobacteraceae</taxon>
        <taxon>Phenylobacterium</taxon>
    </lineage>
</organism>
<dbReference type="Pfam" id="PF00743">
    <property type="entry name" value="FMO-like"/>
    <property type="match status" value="1"/>
</dbReference>
<keyword evidence="3" id="KW-0285">Flavoprotein</keyword>
<gene>
    <name evidence="8" type="ORF">DJ017_04465</name>
</gene>
<evidence type="ECO:0000256" key="2">
    <source>
        <dbReference type="ARBA" id="ARBA00010139"/>
    </source>
</evidence>
<keyword evidence="9" id="KW-1185">Reference proteome</keyword>
<dbReference type="PANTHER" id="PTHR43872">
    <property type="entry name" value="MONOOXYGENASE, PUTATIVE (AFU_ORTHOLOGUE AFUA_8G02570)-RELATED"/>
    <property type="match status" value="1"/>
</dbReference>
<keyword evidence="4" id="KW-0274">FAD</keyword>
<dbReference type="Pfam" id="PF13450">
    <property type="entry name" value="NAD_binding_8"/>
    <property type="match status" value="1"/>
</dbReference>
<evidence type="ECO:0000256" key="4">
    <source>
        <dbReference type="ARBA" id="ARBA00022827"/>
    </source>
</evidence>
<sequence length="507" mass="58038">MDMTAKSQAKTEHFDVLIVGAGISGVGAAYHLKEQSPDRSFVILDALDDFGGTWHTHKYPGIRSDSDLYTFGYRFKPWVGAPIATADEILKYMGEVIEENDLERHIRYKHKIANARWSSETNTWTVEAQRTDTGETLTFTCNFLWMCQGYYRHSEGFTPDWPGMKDFKGQIVHPQTWPENLDYKGKKVIVIGSGATAATLVPAIADDTAHTTMLQRSPTYFVPGRNVDDMADQLRALEIDENWIHEIVRRQRLKMGEEFTRRAFEEPEAVKQELLAGVSAFVGPEVTEKHFTPRYRPWRQRIAFVPEGDIFQKVGEGKASVVTDEIERFTDKGILLKSGQELEADIIVTATGFRLCVLGDIKFEVDGKPIDFADTVTYRGMMFTGVPNMVWVFGYFRASWTLRVDIMGDFVCRLLNHMKKKGVAKVSVQLRPEDKDMPRLPWIDEDNFNPGYLMRDIDLMPRRGNKPEWQHTQDYWAERNELPKVDLDGPEFRYEGQAVRPEAVAAE</sequence>
<comment type="caution">
    <text evidence="8">The sequence shown here is derived from an EMBL/GenBank/DDBJ whole genome shotgun (WGS) entry which is preliminary data.</text>
</comment>
<evidence type="ECO:0000313" key="8">
    <source>
        <dbReference type="EMBL" id="RAK53831.1"/>
    </source>
</evidence>
<dbReference type="EMBL" id="QFYQ01000001">
    <property type="protein sequence ID" value="RAK53831.1"/>
    <property type="molecule type" value="Genomic_DNA"/>
</dbReference>
<dbReference type="InterPro" id="IPR051820">
    <property type="entry name" value="FAD-binding_MO"/>
</dbReference>
<dbReference type="SUPFAM" id="SSF51905">
    <property type="entry name" value="FAD/NAD(P)-binding domain"/>
    <property type="match status" value="1"/>
</dbReference>
<keyword evidence="6" id="KW-0560">Oxidoreductase</keyword>
<dbReference type="InterPro" id="IPR036188">
    <property type="entry name" value="FAD/NAD-bd_sf"/>
</dbReference>
<dbReference type="PANTHER" id="PTHR43872:SF1">
    <property type="entry name" value="MONOOXYGENASE, PUTATIVE (AFU_ORTHOLOGUE AFUA_8G02570)-RELATED"/>
    <property type="match status" value="1"/>
</dbReference>
<dbReference type="GO" id="GO:0004499">
    <property type="term" value="F:N,N-dimethylaniline monooxygenase activity"/>
    <property type="evidence" value="ECO:0007669"/>
    <property type="project" value="InterPro"/>
</dbReference>
<name>A0A328AGZ5_9CAUL</name>
<dbReference type="Proteomes" id="UP000249254">
    <property type="component" value="Unassembled WGS sequence"/>
</dbReference>
<dbReference type="GO" id="GO:0050660">
    <property type="term" value="F:flavin adenine dinucleotide binding"/>
    <property type="evidence" value="ECO:0007669"/>
    <property type="project" value="InterPro"/>
</dbReference>
<dbReference type="FunFam" id="3.50.50.60:FF:000228">
    <property type="entry name" value="FAD-containing monooxygenase EthA"/>
    <property type="match status" value="1"/>
</dbReference>
<proteinExistence type="inferred from homology"/>
<evidence type="ECO:0000256" key="3">
    <source>
        <dbReference type="ARBA" id="ARBA00022630"/>
    </source>
</evidence>
<evidence type="ECO:0000313" key="9">
    <source>
        <dbReference type="Proteomes" id="UP000249254"/>
    </source>
</evidence>
<comment type="similarity">
    <text evidence="2">Belongs to the FAD-binding monooxygenase family.</text>
</comment>
<keyword evidence="5" id="KW-0521">NADP</keyword>
<protein>
    <submittedName>
        <fullName evidence="8">FAD-containing monooxygenase EthA</fullName>
    </submittedName>
</protein>
<dbReference type="InterPro" id="IPR020946">
    <property type="entry name" value="Flavin_mOase-like"/>
</dbReference>
<evidence type="ECO:0000256" key="7">
    <source>
        <dbReference type="ARBA" id="ARBA00023033"/>
    </source>
</evidence>
<evidence type="ECO:0000256" key="6">
    <source>
        <dbReference type="ARBA" id="ARBA00023002"/>
    </source>
</evidence>
<accession>A0A328AGZ5</accession>
<dbReference type="GO" id="GO:0050661">
    <property type="term" value="F:NADP binding"/>
    <property type="evidence" value="ECO:0007669"/>
    <property type="project" value="InterPro"/>
</dbReference>
<dbReference type="Gene3D" id="3.50.50.60">
    <property type="entry name" value="FAD/NAD(P)-binding domain"/>
    <property type="match status" value="2"/>
</dbReference>
<evidence type="ECO:0000256" key="1">
    <source>
        <dbReference type="ARBA" id="ARBA00001974"/>
    </source>
</evidence>
<dbReference type="AlphaFoldDB" id="A0A328AGZ5"/>
<keyword evidence="7 8" id="KW-0503">Monooxygenase</keyword>
<reference evidence="9" key="1">
    <citation type="submission" date="2018-05" db="EMBL/GenBank/DDBJ databases">
        <authorList>
            <person name="Li X."/>
        </authorList>
    </citation>
    <scope>NUCLEOTIDE SEQUENCE [LARGE SCALE GENOMIC DNA]</scope>
    <source>
        <strain evidence="9">LX32</strain>
    </source>
</reference>
<comment type="cofactor">
    <cofactor evidence="1">
        <name>FAD</name>
        <dbReference type="ChEBI" id="CHEBI:57692"/>
    </cofactor>
</comment>
<evidence type="ECO:0000256" key="5">
    <source>
        <dbReference type="ARBA" id="ARBA00022857"/>
    </source>
</evidence>